<keyword evidence="7" id="KW-0227">DNA damage</keyword>
<dbReference type="Gene3D" id="3.40.470.10">
    <property type="entry name" value="Uracil-DNA glycosylase-like domain"/>
    <property type="match status" value="1"/>
</dbReference>
<evidence type="ECO:0000256" key="2">
    <source>
        <dbReference type="ARBA" id="ARBA00006521"/>
    </source>
</evidence>
<keyword evidence="9" id="KW-0408">Iron</keyword>
<dbReference type="GO" id="GO:0004844">
    <property type="term" value="F:uracil DNA N-glycosylase activity"/>
    <property type="evidence" value="ECO:0007669"/>
    <property type="project" value="UniProtKB-EC"/>
</dbReference>
<evidence type="ECO:0000256" key="11">
    <source>
        <dbReference type="ARBA" id="ARBA00023204"/>
    </source>
</evidence>
<reference evidence="15" key="1">
    <citation type="journal article" date="2010" name="Stand. Genomic Sci.">
        <title>Complete genome sequence of 'Thermobaculum terrenum' type strain (YNP1).</title>
        <authorList>
            <person name="Kiss H."/>
            <person name="Cleland D."/>
            <person name="Lapidus A."/>
            <person name="Lucas S."/>
            <person name="Glavina Del Rio T."/>
            <person name="Nolan M."/>
            <person name="Tice H."/>
            <person name="Han C."/>
            <person name="Goodwin L."/>
            <person name="Pitluck S."/>
            <person name="Liolios K."/>
            <person name="Ivanova N."/>
            <person name="Mavromatis K."/>
            <person name="Ovchinnikova G."/>
            <person name="Pati A."/>
            <person name="Chen A."/>
            <person name="Palaniappan K."/>
            <person name="Land M."/>
            <person name="Hauser L."/>
            <person name="Chang Y."/>
            <person name="Jeffries C."/>
            <person name="Lu M."/>
            <person name="Brettin T."/>
            <person name="Detter J."/>
            <person name="Goker M."/>
            <person name="Tindall B."/>
            <person name="Beck B."/>
            <person name="McDermott T."/>
            <person name="Woyke T."/>
            <person name="Bristow J."/>
            <person name="Eisen J."/>
            <person name="Markowitz V."/>
            <person name="Hugenholtz P."/>
            <person name="Kyrpides N."/>
            <person name="Klenk H."/>
            <person name="Cheng J."/>
        </authorList>
    </citation>
    <scope>NUCLEOTIDE SEQUENCE [LARGE SCALE GENOMIC DNA]</scope>
    <source>
        <strain evidence="15">ATCC BAA-798 / YNP1</strain>
    </source>
</reference>
<dbReference type="GO" id="GO:0051539">
    <property type="term" value="F:4 iron, 4 sulfur cluster binding"/>
    <property type="evidence" value="ECO:0007669"/>
    <property type="project" value="UniProtKB-KW"/>
</dbReference>
<dbReference type="AlphaFoldDB" id="D1CFK6"/>
<evidence type="ECO:0000256" key="10">
    <source>
        <dbReference type="ARBA" id="ARBA00023014"/>
    </source>
</evidence>
<keyword evidence="15" id="KW-1185">Reference proteome</keyword>
<evidence type="ECO:0000259" key="13">
    <source>
        <dbReference type="SMART" id="SM00986"/>
    </source>
</evidence>
<evidence type="ECO:0000256" key="5">
    <source>
        <dbReference type="ARBA" id="ARBA00022485"/>
    </source>
</evidence>
<dbReference type="SMART" id="SM00986">
    <property type="entry name" value="UDG"/>
    <property type="match status" value="1"/>
</dbReference>
<dbReference type="EC" id="3.2.2.27" evidence="3"/>
<dbReference type="InterPro" id="IPR005122">
    <property type="entry name" value="Uracil-DNA_glycosylase-like"/>
</dbReference>
<dbReference type="InterPro" id="IPR005273">
    <property type="entry name" value="Ura-DNA_glyco_family4"/>
</dbReference>
<dbReference type="PANTHER" id="PTHR33693">
    <property type="entry name" value="TYPE-5 URACIL-DNA GLYCOSYLASE"/>
    <property type="match status" value="1"/>
</dbReference>
<keyword evidence="11" id="KW-0234">DNA repair</keyword>
<dbReference type="RefSeq" id="WP_012874747.1">
    <property type="nucleotide sequence ID" value="NC_013525.1"/>
</dbReference>
<dbReference type="PANTHER" id="PTHR33693:SF1">
    <property type="entry name" value="TYPE-4 URACIL-DNA GLYCOSYLASE"/>
    <property type="match status" value="1"/>
</dbReference>
<evidence type="ECO:0000313" key="14">
    <source>
        <dbReference type="EMBL" id="ACZ41712.1"/>
    </source>
</evidence>
<feature type="region of interest" description="Disordered" evidence="12">
    <location>
        <begin position="192"/>
        <end position="219"/>
    </location>
</feature>
<keyword evidence="10" id="KW-0411">Iron-sulfur</keyword>
<dbReference type="InterPro" id="IPR051536">
    <property type="entry name" value="UDG_Type-4/5"/>
</dbReference>
<dbReference type="KEGG" id="ttr:Tter_0795"/>
<evidence type="ECO:0000256" key="7">
    <source>
        <dbReference type="ARBA" id="ARBA00022763"/>
    </source>
</evidence>
<dbReference type="eggNOG" id="COG1573">
    <property type="taxonomic scope" value="Bacteria"/>
</dbReference>
<feature type="domain" description="Uracil-DNA glycosylase-like" evidence="13">
    <location>
        <begin position="36"/>
        <end position="181"/>
    </location>
</feature>
<keyword evidence="5" id="KW-0004">4Fe-4S</keyword>
<dbReference type="Proteomes" id="UP000000323">
    <property type="component" value="Chromosome 1"/>
</dbReference>
<evidence type="ECO:0000256" key="9">
    <source>
        <dbReference type="ARBA" id="ARBA00023004"/>
    </source>
</evidence>
<keyword evidence="8" id="KW-0378">Hydrolase</keyword>
<keyword evidence="6" id="KW-0479">Metal-binding</keyword>
<dbReference type="OrthoDB" id="5290748at2"/>
<dbReference type="SMART" id="SM00987">
    <property type="entry name" value="UreE_C"/>
    <property type="match status" value="1"/>
</dbReference>
<organism evidence="14 15">
    <name type="scientific">Thermobaculum terrenum (strain ATCC BAA-798 / CCMEE 7001 / YNP1)</name>
    <dbReference type="NCBI Taxonomy" id="525904"/>
    <lineage>
        <taxon>Bacteria</taxon>
        <taxon>Bacillati</taxon>
        <taxon>Chloroflexota</taxon>
        <taxon>Chloroflexia</taxon>
        <taxon>Candidatus Thermobaculales</taxon>
        <taxon>Candidatus Thermobaculaceae</taxon>
        <taxon>Thermobaculum</taxon>
    </lineage>
</organism>
<evidence type="ECO:0000313" key="15">
    <source>
        <dbReference type="Proteomes" id="UP000000323"/>
    </source>
</evidence>
<evidence type="ECO:0000256" key="12">
    <source>
        <dbReference type="SAM" id="MobiDB-lite"/>
    </source>
</evidence>
<feature type="compositionally biased region" description="Acidic residues" evidence="12">
    <location>
        <begin position="201"/>
        <end position="211"/>
    </location>
</feature>
<dbReference type="GO" id="GO:0006281">
    <property type="term" value="P:DNA repair"/>
    <property type="evidence" value="ECO:0007669"/>
    <property type="project" value="UniProtKB-KW"/>
</dbReference>
<evidence type="ECO:0000256" key="8">
    <source>
        <dbReference type="ARBA" id="ARBA00022801"/>
    </source>
</evidence>
<dbReference type="STRING" id="525904.Tter_0795"/>
<dbReference type="Pfam" id="PF03167">
    <property type="entry name" value="UDG"/>
    <property type="match status" value="1"/>
</dbReference>
<evidence type="ECO:0000256" key="3">
    <source>
        <dbReference type="ARBA" id="ARBA00012030"/>
    </source>
</evidence>
<name>D1CFK6_THET1</name>
<evidence type="ECO:0000256" key="6">
    <source>
        <dbReference type="ARBA" id="ARBA00022723"/>
    </source>
</evidence>
<dbReference type="NCBIfam" id="TIGR00758">
    <property type="entry name" value="UDG_fam4"/>
    <property type="match status" value="1"/>
</dbReference>
<sequence length="219" mass="24279">MNLEGKSREDSLELIASEVRKCTKCPLSATRTNAVPGEGNPSAQIMFIGEGPGFNEDRQGRPFVGAAGAFLNELLQSVGLRREDVFITNVVKCRPPGNRDPLPEEIQACSCYLDRQIELIKPAVIVTLGRYSMARYFPNERISRIHGQPRRIGDLTVVPLFHPAAALHQPALKETSISDFKKIPKIVEEALAARASKQGEDQDDHDNDNTESLEQLKLF</sequence>
<evidence type="ECO:0000256" key="4">
    <source>
        <dbReference type="ARBA" id="ARBA00019403"/>
    </source>
</evidence>
<dbReference type="HOGENOM" id="CLU_044815_1_3_0"/>
<accession>D1CFK6</accession>
<dbReference type="EMBL" id="CP001825">
    <property type="protein sequence ID" value="ACZ41712.1"/>
    <property type="molecule type" value="Genomic_DNA"/>
</dbReference>
<gene>
    <name evidence="14" type="ordered locus">Tter_0795</name>
</gene>
<evidence type="ECO:0000256" key="1">
    <source>
        <dbReference type="ARBA" id="ARBA00001400"/>
    </source>
</evidence>
<dbReference type="CDD" id="cd10030">
    <property type="entry name" value="UDG-F4_TTUDGA_SPO1dp_like"/>
    <property type="match status" value="1"/>
</dbReference>
<protein>
    <recommendedName>
        <fullName evidence="4">Type-4 uracil-DNA glycosylase</fullName>
        <ecNumber evidence="3">3.2.2.27</ecNumber>
    </recommendedName>
</protein>
<comment type="similarity">
    <text evidence="2">Belongs to the uracil-DNA glycosylase (UDG) superfamily. Type 4 (UDGa) family.</text>
</comment>
<proteinExistence type="inferred from homology"/>
<comment type="catalytic activity">
    <reaction evidence="1">
        <text>Hydrolyzes single-stranded DNA or mismatched double-stranded DNA and polynucleotides, releasing free uracil.</text>
        <dbReference type="EC" id="3.2.2.27"/>
    </reaction>
</comment>
<dbReference type="GO" id="GO:0046872">
    <property type="term" value="F:metal ion binding"/>
    <property type="evidence" value="ECO:0007669"/>
    <property type="project" value="UniProtKB-KW"/>
</dbReference>
<dbReference type="SUPFAM" id="SSF52141">
    <property type="entry name" value="Uracil-DNA glycosylase-like"/>
    <property type="match status" value="1"/>
</dbReference>
<dbReference type="InterPro" id="IPR036895">
    <property type="entry name" value="Uracil-DNA_glycosylase-like_sf"/>
</dbReference>